<protein>
    <recommendedName>
        <fullName evidence="2">histidine kinase</fullName>
        <ecNumber evidence="2">2.7.13.3</ecNumber>
    </recommendedName>
</protein>
<feature type="transmembrane region" description="Helical" evidence="9">
    <location>
        <begin position="110"/>
        <end position="128"/>
    </location>
</feature>
<dbReference type="EC" id="2.7.13.3" evidence="2"/>
<dbReference type="InterPro" id="IPR036890">
    <property type="entry name" value="HATPase_C_sf"/>
</dbReference>
<keyword evidence="12" id="KW-1185">Reference proteome</keyword>
<keyword evidence="6 11" id="KW-0418">Kinase</keyword>
<organism evidence="11 12">
    <name type="scientific">Nonomuraea soli</name>
    <dbReference type="NCBI Taxonomy" id="1032476"/>
    <lineage>
        <taxon>Bacteria</taxon>
        <taxon>Bacillati</taxon>
        <taxon>Actinomycetota</taxon>
        <taxon>Actinomycetes</taxon>
        <taxon>Streptosporangiales</taxon>
        <taxon>Streptosporangiaceae</taxon>
        <taxon>Nonomuraea</taxon>
    </lineage>
</organism>
<dbReference type="GO" id="GO:0046983">
    <property type="term" value="F:protein dimerization activity"/>
    <property type="evidence" value="ECO:0007669"/>
    <property type="project" value="InterPro"/>
</dbReference>
<comment type="caution">
    <text evidence="11">The sequence shown here is derived from an EMBL/GenBank/DDBJ whole genome shotgun (WGS) entry which is preliminary data.</text>
</comment>
<dbReference type="Proteomes" id="UP000530928">
    <property type="component" value="Unassembled WGS sequence"/>
</dbReference>
<keyword evidence="3" id="KW-0597">Phosphoprotein</keyword>
<keyword evidence="9" id="KW-0472">Membrane</keyword>
<feature type="transmembrane region" description="Helical" evidence="9">
    <location>
        <begin position="248"/>
        <end position="268"/>
    </location>
</feature>
<feature type="transmembrane region" description="Helical" evidence="9">
    <location>
        <begin position="140"/>
        <end position="158"/>
    </location>
</feature>
<evidence type="ECO:0000313" key="11">
    <source>
        <dbReference type="EMBL" id="MBA2891773.1"/>
    </source>
</evidence>
<reference evidence="11 12" key="1">
    <citation type="submission" date="2020-07" db="EMBL/GenBank/DDBJ databases">
        <title>Genomic Encyclopedia of Type Strains, Phase IV (KMG-IV): sequencing the most valuable type-strain genomes for metagenomic binning, comparative biology and taxonomic classification.</title>
        <authorList>
            <person name="Goeker M."/>
        </authorList>
    </citation>
    <scope>NUCLEOTIDE SEQUENCE [LARGE SCALE GENOMIC DNA]</scope>
    <source>
        <strain evidence="11 12">DSM 45533</strain>
    </source>
</reference>
<evidence type="ECO:0000256" key="7">
    <source>
        <dbReference type="ARBA" id="ARBA00022840"/>
    </source>
</evidence>
<name>A0A7W0HQD0_9ACTN</name>
<evidence type="ECO:0000259" key="10">
    <source>
        <dbReference type="Pfam" id="PF07730"/>
    </source>
</evidence>
<dbReference type="GO" id="GO:0005524">
    <property type="term" value="F:ATP binding"/>
    <property type="evidence" value="ECO:0007669"/>
    <property type="project" value="UniProtKB-KW"/>
</dbReference>
<dbReference type="AlphaFoldDB" id="A0A7W0HQD0"/>
<dbReference type="InterPro" id="IPR011712">
    <property type="entry name" value="Sig_transdc_His_kin_sub3_dim/P"/>
</dbReference>
<feature type="transmembrane region" description="Helical" evidence="9">
    <location>
        <begin position="223"/>
        <end position="242"/>
    </location>
</feature>
<feature type="domain" description="Signal transduction histidine kinase subgroup 3 dimerisation and phosphoacceptor" evidence="10">
    <location>
        <begin position="473"/>
        <end position="540"/>
    </location>
</feature>
<keyword evidence="7" id="KW-0067">ATP-binding</keyword>
<accession>A0A7W0HQD0</accession>
<feature type="transmembrane region" description="Helical" evidence="9">
    <location>
        <begin position="39"/>
        <end position="62"/>
    </location>
</feature>
<feature type="transmembrane region" description="Helical" evidence="9">
    <location>
        <begin position="187"/>
        <end position="211"/>
    </location>
</feature>
<evidence type="ECO:0000256" key="1">
    <source>
        <dbReference type="ARBA" id="ARBA00000085"/>
    </source>
</evidence>
<evidence type="ECO:0000256" key="3">
    <source>
        <dbReference type="ARBA" id="ARBA00022553"/>
    </source>
</evidence>
<keyword evidence="9" id="KW-0812">Transmembrane</keyword>
<dbReference type="GO" id="GO:0000155">
    <property type="term" value="F:phosphorelay sensor kinase activity"/>
    <property type="evidence" value="ECO:0007669"/>
    <property type="project" value="InterPro"/>
</dbReference>
<feature type="transmembrane region" description="Helical" evidence="9">
    <location>
        <begin position="280"/>
        <end position="304"/>
    </location>
</feature>
<dbReference type="Gene3D" id="3.30.565.10">
    <property type="entry name" value="Histidine kinase-like ATPase, C-terminal domain"/>
    <property type="match status" value="1"/>
</dbReference>
<comment type="catalytic activity">
    <reaction evidence="1">
        <text>ATP + protein L-histidine = ADP + protein N-phospho-L-histidine.</text>
        <dbReference type="EC" id="2.7.13.3"/>
    </reaction>
</comment>
<dbReference type="GO" id="GO:0016020">
    <property type="term" value="C:membrane"/>
    <property type="evidence" value="ECO:0007669"/>
    <property type="project" value="InterPro"/>
</dbReference>
<keyword evidence="9" id="KW-1133">Transmembrane helix</keyword>
<dbReference type="InterPro" id="IPR050482">
    <property type="entry name" value="Sensor_HK_TwoCompSys"/>
</dbReference>
<keyword evidence="4" id="KW-0808">Transferase</keyword>
<gene>
    <name evidence="11" type="ORF">HNR30_003114</name>
</gene>
<evidence type="ECO:0000313" key="12">
    <source>
        <dbReference type="Proteomes" id="UP000530928"/>
    </source>
</evidence>
<evidence type="ECO:0000256" key="4">
    <source>
        <dbReference type="ARBA" id="ARBA00022679"/>
    </source>
</evidence>
<evidence type="ECO:0000256" key="8">
    <source>
        <dbReference type="ARBA" id="ARBA00023012"/>
    </source>
</evidence>
<keyword evidence="5" id="KW-0547">Nucleotide-binding</keyword>
<dbReference type="PANTHER" id="PTHR24421:SF10">
    <property type="entry name" value="NITRATE_NITRITE SENSOR PROTEIN NARQ"/>
    <property type="match status" value="1"/>
</dbReference>
<sequence>MARPATRTFSVAVVLAVLSPVLAAAALVMNAALPAEWRLPGLFTPLSVAGLAFPALGAFLLASRPRLALAWMMCLGGLGGAVYEFFRALMLTTAAAGDLILAGWVRFPAHFGWAASSLLLEVLLPLYSPDGRLPSRRWRWVAWLGVVSIGLELVRQVLRPGPPAKGYPLPARIPNPLEITALGPYDATIWTVAWAGILVAVPLAALSLVVRFRRADPVGRRQIGWPLFALGGYVAFMLVGLVVPALDWVQIVWAAFIPVAMVFSVMRHRLYGIDTVLSRAFVAAGLLVVIAAVYLGVAGVSSLLVSGHDHIAGLVSALLTGAFFQPLRRTLQRAVDRLFYGPVGDPAALVEQLIQEVRRGDPEQALAAVAKVLRKGLAVQRVAVEVSGVRLVSTGTAGEKVGDSPREVPLIWHGEWVGRLLVGSPTPRRFPAAHDERVLAVLVPYVADVAHAVRMAADLQRSRERLVAAREEERRRLRRDLHDGLGRALAGMAAIVSEARCTLKDSPAAADGLLSELRSSMDTVTHDLRDLVHGLRPPALDDLGLAAALRALARPGGPATEMTFAGDLSDLPAVVEVAVYRIVSEALSAVRDHATEVRVSVRREPSALFLVINDDGPPPGSGRASMRERTAELGGICLVTGDRDGGTTVTVTLPLTARTDDWLRN</sequence>
<feature type="transmembrane region" description="Helical" evidence="9">
    <location>
        <begin position="69"/>
        <end position="90"/>
    </location>
</feature>
<dbReference type="PANTHER" id="PTHR24421">
    <property type="entry name" value="NITRATE/NITRITE SENSOR PROTEIN NARX-RELATED"/>
    <property type="match status" value="1"/>
</dbReference>
<dbReference type="EMBL" id="JACDUR010000003">
    <property type="protein sequence ID" value="MBA2891773.1"/>
    <property type="molecule type" value="Genomic_DNA"/>
</dbReference>
<evidence type="ECO:0000256" key="9">
    <source>
        <dbReference type="SAM" id="Phobius"/>
    </source>
</evidence>
<dbReference type="RefSeq" id="WP_181610537.1">
    <property type="nucleotide sequence ID" value="NZ_BAABAM010000002.1"/>
</dbReference>
<dbReference type="Gene3D" id="1.20.5.1930">
    <property type="match status" value="1"/>
</dbReference>
<dbReference type="Pfam" id="PF07730">
    <property type="entry name" value="HisKA_3"/>
    <property type="match status" value="1"/>
</dbReference>
<evidence type="ECO:0000256" key="6">
    <source>
        <dbReference type="ARBA" id="ARBA00022777"/>
    </source>
</evidence>
<proteinExistence type="predicted"/>
<dbReference type="SUPFAM" id="SSF55874">
    <property type="entry name" value="ATPase domain of HSP90 chaperone/DNA topoisomerase II/histidine kinase"/>
    <property type="match status" value="1"/>
</dbReference>
<keyword evidence="8" id="KW-0902">Two-component regulatory system</keyword>
<evidence type="ECO:0000256" key="2">
    <source>
        <dbReference type="ARBA" id="ARBA00012438"/>
    </source>
</evidence>
<evidence type="ECO:0000256" key="5">
    <source>
        <dbReference type="ARBA" id="ARBA00022741"/>
    </source>
</evidence>